<evidence type="ECO:0000256" key="1">
    <source>
        <dbReference type="SAM" id="Phobius"/>
    </source>
</evidence>
<dbReference type="Proteomes" id="UP000243525">
    <property type="component" value="Unassembled WGS sequence"/>
</dbReference>
<keyword evidence="1" id="KW-0472">Membrane</keyword>
<gene>
    <name evidence="2" type="ORF">C8N47_107183</name>
</gene>
<dbReference type="OrthoDB" id="1118723at2"/>
<evidence type="ECO:0000313" key="2">
    <source>
        <dbReference type="EMBL" id="PTN08822.1"/>
    </source>
</evidence>
<dbReference type="RefSeq" id="WP_146161482.1">
    <property type="nucleotide sequence ID" value="NZ_OY782574.1"/>
</dbReference>
<accession>A0A2T5C298</accession>
<sequence length="257" mass="29677">MRKSKERKFITIFGSVILLLVAVQYVVLSIIAVRNYVKMLYQQEDVRLLSVAAEPDAETCTLYRDKTWLESRFQLTKADSISLSVNLKDSVLQLELKGVVLKSSKLIDFQIDELFRRLNIGAYHHYFGEPARGTSLLSTIARSPLVVKKAPRDSVEYANQQHIIATTRQEIVHWMLTLDNQIVLKIEGVDTDARSEWLQSKQFWWKQDLKQAKTDLQKTIRFKQPDYRPSISLILNEADAKAIFRALPDQPQVCVRL</sequence>
<feature type="transmembrane region" description="Helical" evidence="1">
    <location>
        <begin position="12"/>
        <end position="33"/>
    </location>
</feature>
<protein>
    <submittedName>
        <fullName evidence="2">Uncharacterized protein</fullName>
    </submittedName>
</protein>
<keyword evidence="1" id="KW-0812">Transmembrane</keyword>
<dbReference type="AlphaFoldDB" id="A0A2T5C298"/>
<keyword evidence="1" id="KW-1133">Transmembrane helix</keyword>
<evidence type="ECO:0000313" key="3">
    <source>
        <dbReference type="Proteomes" id="UP000243525"/>
    </source>
</evidence>
<comment type="caution">
    <text evidence="2">The sequence shown here is derived from an EMBL/GenBank/DDBJ whole genome shotgun (WGS) entry which is preliminary data.</text>
</comment>
<proteinExistence type="predicted"/>
<reference evidence="2 3" key="1">
    <citation type="submission" date="2018-04" db="EMBL/GenBank/DDBJ databases">
        <title>Genomic Encyclopedia of Archaeal and Bacterial Type Strains, Phase II (KMG-II): from individual species to whole genera.</title>
        <authorList>
            <person name="Goeker M."/>
        </authorList>
    </citation>
    <scope>NUCLEOTIDE SEQUENCE [LARGE SCALE GENOMIC DNA]</scope>
    <source>
        <strain evidence="2 3">DSM 28823</strain>
    </source>
</reference>
<organism evidence="2 3">
    <name type="scientific">Mangrovibacterium marinum</name>
    <dbReference type="NCBI Taxonomy" id="1639118"/>
    <lineage>
        <taxon>Bacteria</taxon>
        <taxon>Pseudomonadati</taxon>
        <taxon>Bacteroidota</taxon>
        <taxon>Bacteroidia</taxon>
        <taxon>Marinilabiliales</taxon>
        <taxon>Prolixibacteraceae</taxon>
        <taxon>Mangrovibacterium</taxon>
    </lineage>
</organism>
<name>A0A2T5C298_9BACT</name>
<keyword evidence="3" id="KW-1185">Reference proteome</keyword>
<dbReference type="EMBL" id="QAAD01000007">
    <property type="protein sequence ID" value="PTN08822.1"/>
    <property type="molecule type" value="Genomic_DNA"/>
</dbReference>